<dbReference type="EMBL" id="ASPP01026180">
    <property type="protein sequence ID" value="ETO07414.1"/>
    <property type="molecule type" value="Genomic_DNA"/>
</dbReference>
<dbReference type="Proteomes" id="UP000023152">
    <property type="component" value="Unassembled WGS sequence"/>
</dbReference>
<evidence type="ECO:0000313" key="2">
    <source>
        <dbReference type="Proteomes" id="UP000023152"/>
    </source>
</evidence>
<organism evidence="1 2">
    <name type="scientific">Reticulomyxa filosa</name>
    <dbReference type="NCBI Taxonomy" id="46433"/>
    <lineage>
        <taxon>Eukaryota</taxon>
        <taxon>Sar</taxon>
        <taxon>Rhizaria</taxon>
        <taxon>Retaria</taxon>
        <taxon>Foraminifera</taxon>
        <taxon>Monothalamids</taxon>
        <taxon>Reticulomyxidae</taxon>
        <taxon>Reticulomyxa</taxon>
    </lineage>
</organism>
<protein>
    <submittedName>
        <fullName evidence="1">Uncharacterized protein</fullName>
    </submittedName>
</protein>
<accession>X6M0N6</accession>
<comment type="caution">
    <text evidence="1">The sequence shown here is derived from an EMBL/GenBank/DDBJ whole genome shotgun (WGS) entry which is preliminary data.</text>
</comment>
<evidence type="ECO:0000313" key="1">
    <source>
        <dbReference type="EMBL" id="ETO07414.1"/>
    </source>
</evidence>
<keyword evidence="2" id="KW-1185">Reference proteome</keyword>
<sequence>MRREAAVIESKIDYDLWCNHIAHHLLQCATPFDPSYIGTAFEDVQGANAHAQKHHSQQSQQNTNIDINININTNTQFSIIESNANEQMLLNCNPLYKDLMKNDNIITRQHCFFSTLASVFSKFVVHDTSKKNKSKRFKNEQQLTFVKKIYIIATINLQYFLHS</sequence>
<proteinExistence type="predicted"/>
<gene>
    <name evidence="1" type="ORF">RFI_29978</name>
</gene>
<name>X6M0N6_RETFI</name>
<reference evidence="1 2" key="1">
    <citation type="journal article" date="2013" name="Curr. Biol.">
        <title>The Genome of the Foraminiferan Reticulomyxa filosa.</title>
        <authorList>
            <person name="Glockner G."/>
            <person name="Hulsmann N."/>
            <person name="Schleicher M."/>
            <person name="Noegel A.A."/>
            <person name="Eichinger L."/>
            <person name="Gallinger C."/>
            <person name="Pawlowski J."/>
            <person name="Sierra R."/>
            <person name="Euteneuer U."/>
            <person name="Pillet L."/>
            <person name="Moustafa A."/>
            <person name="Platzer M."/>
            <person name="Groth M."/>
            <person name="Szafranski K."/>
            <person name="Schliwa M."/>
        </authorList>
    </citation>
    <scope>NUCLEOTIDE SEQUENCE [LARGE SCALE GENOMIC DNA]</scope>
</reference>
<dbReference type="AlphaFoldDB" id="X6M0N6"/>